<evidence type="ECO:0008006" key="4">
    <source>
        <dbReference type="Google" id="ProtNLM"/>
    </source>
</evidence>
<feature type="region of interest" description="Disordered" evidence="1">
    <location>
        <begin position="155"/>
        <end position="180"/>
    </location>
</feature>
<proteinExistence type="predicted"/>
<protein>
    <recommendedName>
        <fullName evidence="4">Phage protein</fullName>
    </recommendedName>
</protein>
<evidence type="ECO:0000313" key="3">
    <source>
        <dbReference type="Proteomes" id="UP000196205"/>
    </source>
</evidence>
<evidence type="ECO:0000256" key="1">
    <source>
        <dbReference type="SAM" id="MobiDB-lite"/>
    </source>
</evidence>
<dbReference type="OrthoDB" id="8612906at2"/>
<gene>
    <name evidence="2" type="ORF">S1001342_01820</name>
</gene>
<feature type="compositionally biased region" description="Pro residues" evidence="1">
    <location>
        <begin position="162"/>
        <end position="177"/>
    </location>
</feature>
<dbReference type="EMBL" id="CP021509">
    <property type="protein sequence ID" value="ARW48143.1"/>
    <property type="molecule type" value="Genomic_DNA"/>
</dbReference>
<reference evidence="2 3" key="1">
    <citation type="submission" date="2017-05" db="EMBL/GenBank/DDBJ databases">
        <title>Genome sequence of Acetobacter pasteurianus subsp. pasteurianus strain SRCM101342.</title>
        <authorList>
            <person name="Cho S.H."/>
        </authorList>
    </citation>
    <scope>NUCLEOTIDE SEQUENCE [LARGE SCALE GENOMIC DNA]</scope>
    <source>
        <strain evidence="2 3">SRCM101342</strain>
    </source>
</reference>
<name>A0A1Y0XYY1_ACEPA</name>
<evidence type="ECO:0000313" key="2">
    <source>
        <dbReference type="EMBL" id="ARW48143.1"/>
    </source>
</evidence>
<dbReference type="AlphaFoldDB" id="A0A1Y0XYY1"/>
<dbReference type="Proteomes" id="UP000196205">
    <property type="component" value="Chromosome"/>
</dbReference>
<accession>A0A1Y0XYY1</accession>
<organism evidence="2 3">
    <name type="scientific">Acetobacter pasteurianus subsp. pasteurianus</name>
    <dbReference type="NCBI Taxonomy" id="481145"/>
    <lineage>
        <taxon>Bacteria</taxon>
        <taxon>Pseudomonadati</taxon>
        <taxon>Pseudomonadota</taxon>
        <taxon>Alphaproteobacteria</taxon>
        <taxon>Acetobacterales</taxon>
        <taxon>Acetobacteraceae</taxon>
        <taxon>Acetobacter</taxon>
    </lineage>
</organism>
<dbReference type="RefSeq" id="WP_157668578.1">
    <property type="nucleotide sequence ID" value="NZ_CP021509.1"/>
</dbReference>
<sequence length="197" mass="21679">MTVEIFGIERAGHIINAACKRAMAGSIEVGWDNRERYTDGTSVGMVALIQEFGTVRVTKDGRQWIPPRPFMRQCVEKNKAKWAQAFMKSIEEGNTQMDAAKSVRALMVSDLRAAIIAFDDPQNMPSTIQRKGFNDPLVDTGLMLRSISSSITAAPIHASTPNPQPEPVVEDTPPPKPKGLWGRVVNAAKRIFGFGKK</sequence>